<name>A0A371J7B7_9FIRM</name>
<gene>
    <name evidence="1" type="ORF">CG710_019265</name>
</gene>
<dbReference type="Proteomes" id="UP000216411">
    <property type="component" value="Unassembled WGS sequence"/>
</dbReference>
<dbReference type="AlphaFoldDB" id="A0A371J7B7"/>
<dbReference type="EMBL" id="NOKA02000079">
    <property type="protein sequence ID" value="RDY28649.1"/>
    <property type="molecule type" value="Genomic_DNA"/>
</dbReference>
<evidence type="ECO:0000313" key="1">
    <source>
        <dbReference type="EMBL" id="RDY28649.1"/>
    </source>
</evidence>
<comment type="caution">
    <text evidence="1">The sequence shown here is derived from an EMBL/GenBank/DDBJ whole genome shotgun (WGS) entry which is preliminary data.</text>
</comment>
<keyword evidence="2" id="KW-1185">Reference proteome</keyword>
<evidence type="ECO:0008006" key="3">
    <source>
        <dbReference type="Google" id="ProtNLM"/>
    </source>
</evidence>
<reference evidence="1 2" key="1">
    <citation type="journal article" date="2017" name="Genome Announc.">
        <title>Draft Genome Sequence of a Sporulating and Motile Strain of Lachnotalea glycerini Isolated from Water in Quebec City, Canada.</title>
        <authorList>
            <person name="Maheux A.F."/>
            <person name="Boudreau D.K."/>
            <person name="Berube E."/>
            <person name="Boissinot M."/>
            <person name="Raymond F."/>
            <person name="Brodeur S."/>
            <person name="Corbeil J."/>
            <person name="Isabel S."/>
            <person name="Omar R.F."/>
            <person name="Bergeron M.G."/>
        </authorList>
    </citation>
    <scope>NUCLEOTIDE SEQUENCE [LARGE SCALE GENOMIC DNA]</scope>
    <source>
        <strain evidence="1 2">CCRI-19302</strain>
    </source>
</reference>
<organism evidence="1 2">
    <name type="scientific">Lachnotalea glycerini</name>
    <dbReference type="NCBI Taxonomy" id="1763509"/>
    <lineage>
        <taxon>Bacteria</taxon>
        <taxon>Bacillati</taxon>
        <taxon>Bacillota</taxon>
        <taxon>Clostridia</taxon>
        <taxon>Lachnospirales</taxon>
        <taxon>Lachnospiraceae</taxon>
        <taxon>Lachnotalea</taxon>
    </lineage>
</organism>
<proteinExistence type="predicted"/>
<dbReference type="RefSeq" id="WP_094375910.1">
    <property type="nucleotide sequence ID" value="NZ_NOKA02000079.1"/>
</dbReference>
<accession>A0A371J7B7</accession>
<protein>
    <recommendedName>
        <fullName evidence="3">Head decoration protein</fullName>
    </recommendedName>
</protein>
<evidence type="ECO:0000313" key="2">
    <source>
        <dbReference type="Proteomes" id="UP000216411"/>
    </source>
</evidence>
<sequence length="112" mass="11899">MSLLNKDYGSVDYDNLVNRSGEVGSIQLAAGQGILAKGSVIDTTGMLLKNGATAAYILCDETETDDTETVIGIVYKNGNFVRNSLVVASEYTFTDADADNLRDVGIIVETAQ</sequence>